<dbReference type="SUPFAM" id="SSF47473">
    <property type="entry name" value="EF-hand"/>
    <property type="match status" value="1"/>
</dbReference>
<organism evidence="2 3">
    <name type="scientific">Lysobacter niastensis</name>
    <dbReference type="NCBI Taxonomy" id="380629"/>
    <lineage>
        <taxon>Bacteria</taxon>
        <taxon>Pseudomonadati</taxon>
        <taxon>Pseudomonadota</taxon>
        <taxon>Gammaproteobacteria</taxon>
        <taxon>Lysobacterales</taxon>
        <taxon>Lysobacteraceae</taxon>
        <taxon>Lysobacter</taxon>
    </lineage>
</organism>
<dbReference type="InterPro" id="IPR002048">
    <property type="entry name" value="EF_hand_dom"/>
</dbReference>
<dbReference type="Proteomes" id="UP001429984">
    <property type="component" value="Unassembled WGS sequence"/>
</dbReference>
<name>A0ABS0B898_9GAMM</name>
<accession>A0ABS0B898</accession>
<feature type="domain" description="EF-hand" evidence="1">
    <location>
        <begin position="105"/>
        <end position="126"/>
    </location>
</feature>
<dbReference type="Pfam" id="PF13202">
    <property type="entry name" value="EF-hand_5"/>
    <property type="match status" value="1"/>
</dbReference>
<dbReference type="Gene3D" id="1.10.238.10">
    <property type="entry name" value="EF-hand"/>
    <property type="match status" value="1"/>
</dbReference>
<proteinExistence type="predicted"/>
<gene>
    <name evidence="2" type="ORF">IU514_13630</name>
</gene>
<dbReference type="EMBL" id="JADLZT010000007">
    <property type="protein sequence ID" value="MBF6025067.1"/>
    <property type="molecule type" value="Genomic_DNA"/>
</dbReference>
<reference evidence="2 3" key="1">
    <citation type="submission" date="2020-11" db="EMBL/GenBank/DDBJ databases">
        <title>Draft Genome Sequence and Secondary Metabolite Biosynthetic Potential of the Lysobacter niastensis Type strain DSM 18481.</title>
        <authorList>
            <person name="Turrini P."/>
            <person name="Artuso I."/>
            <person name="Tescari M."/>
            <person name="Lugli G.A."/>
            <person name="Frangipani E."/>
            <person name="Ventura M."/>
            <person name="Visca P."/>
        </authorList>
    </citation>
    <scope>NUCLEOTIDE SEQUENCE [LARGE SCALE GENOMIC DNA]</scope>
    <source>
        <strain evidence="2 3">DSM 18481</strain>
    </source>
</reference>
<dbReference type="InterPro" id="IPR018247">
    <property type="entry name" value="EF_Hand_1_Ca_BS"/>
</dbReference>
<evidence type="ECO:0000259" key="1">
    <source>
        <dbReference type="Pfam" id="PF13202"/>
    </source>
</evidence>
<evidence type="ECO:0000313" key="3">
    <source>
        <dbReference type="Proteomes" id="UP001429984"/>
    </source>
</evidence>
<keyword evidence="3" id="KW-1185">Reference proteome</keyword>
<dbReference type="PROSITE" id="PS00018">
    <property type="entry name" value="EF_HAND_1"/>
    <property type="match status" value="1"/>
</dbReference>
<sequence length="174" mass="17877">MSRNNPQNKSTFGLIGVALAGLVLSGSAFAMQPLSQGYMLGASHAAGEGKCGEGKCGAAEGTATKSAAKSAEGKCGEGKCGAAEGTTAAKKTAEGKCGEGQCGDARFNKTDTNDDGRVSKAEYLNVVPSGDGWTAKDADRDGYISEREAYEYTKGRFEANGKKIPIGRFAAFPE</sequence>
<protein>
    <recommendedName>
        <fullName evidence="1">EF-hand domain-containing protein</fullName>
    </recommendedName>
</protein>
<dbReference type="InterPro" id="IPR011992">
    <property type="entry name" value="EF-hand-dom_pair"/>
</dbReference>
<evidence type="ECO:0000313" key="2">
    <source>
        <dbReference type="EMBL" id="MBF6025067.1"/>
    </source>
</evidence>
<dbReference type="RefSeq" id="WP_194931675.1">
    <property type="nucleotide sequence ID" value="NZ_JADLZT010000007.1"/>
</dbReference>
<comment type="caution">
    <text evidence="2">The sequence shown here is derived from an EMBL/GenBank/DDBJ whole genome shotgun (WGS) entry which is preliminary data.</text>
</comment>